<organism evidence="2 3">
    <name type="scientific">Fictibacillus nanhaiensis</name>
    <dbReference type="NCBI Taxonomy" id="742169"/>
    <lineage>
        <taxon>Bacteria</taxon>
        <taxon>Bacillati</taxon>
        <taxon>Bacillota</taxon>
        <taxon>Bacilli</taxon>
        <taxon>Bacillales</taxon>
        <taxon>Fictibacillaceae</taxon>
        <taxon>Fictibacillus</taxon>
    </lineage>
</organism>
<keyword evidence="3" id="KW-1185">Reference proteome</keyword>
<dbReference type="SUPFAM" id="SSF53448">
    <property type="entry name" value="Nucleotide-diphospho-sugar transferases"/>
    <property type="match status" value="1"/>
</dbReference>
<dbReference type="EMBL" id="JAFHKR010000038">
    <property type="protein sequence ID" value="MBN3554214.1"/>
    <property type="molecule type" value="Genomic_DNA"/>
</dbReference>
<dbReference type="InterPro" id="IPR029044">
    <property type="entry name" value="Nucleotide-diphossugar_trans"/>
</dbReference>
<comment type="caution">
    <text evidence="2">The sequence shown here is derived from an EMBL/GenBank/DDBJ whole genome shotgun (WGS) entry which is preliminary data.</text>
</comment>
<gene>
    <name evidence="2" type="ORF">JYA63_08065</name>
</gene>
<dbReference type="PANTHER" id="PTHR43630">
    <property type="entry name" value="POLY-BETA-1,6-N-ACETYL-D-GLUCOSAMINE SYNTHASE"/>
    <property type="match status" value="1"/>
</dbReference>
<dbReference type="Pfam" id="PF00535">
    <property type="entry name" value="Glycos_transf_2"/>
    <property type="match status" value="1"/>
</dbReference>
<dbReference type="InterPro" id="IPR001173">
    <property type="entry name" value="Glyco_trans_2-like"/>
</dbReference>
<reference evidence="2 3" key="1">
    <citation type="submission" date="2021-01" db="EMBL/GenBank/DDBJ databases">
        <title>Genome Sequencing of Type Strains.</title>
        <authorList>
            <person name="Lemaire J.F."/>
            <person name="Inderbitzin P."/>
            <person name="Collins S.B."/>
            <person name="Wespe N."/>
            <person name="Knight-Connoni V."/>
        </authorList>
    </citation>
    <scope>NUCLEOTIDE SEQUENCE [LARGE SCALE GENOMIC DNA]</scope>
    <source>
        <strain evidence="2 3">DSM 23009</strain>
    </source>
</reference>
<evidence type="ECO:0000259" key="1">
    <source>
        <dbReference type="Pfam" id="PF00535"/>
    </source>
</evidence>
<proteinExistence type="predicted"/>
<dbReference type="Gene3D" id="1.25.40.10">
    <property type="entry name" value="Tetratricopeptide repeat domain"/>
    <property type="match status" value="1"/>
</dbReference>
<evidence type="ECO:0000313" key="3">
    <source>
        <dbReference type="Proteomes" id="UP001296923"/>
    </source>
</evidence>
<dbReference type="RefSeq" id="WP_205725258.1">
    <property type="nucleotide sequence ID" value="NZ_JAFHKR010000038.1"/>
</dbReference>
<name>A0ABS2ZMY2_9BACL</name>
<dbReference type="SUPFAM" id="SSF48452">
    <property type="entry name" value="TPR-like"/>
    <property type="match status" value="1"/>
</dbReference>
<evidence type="ECO:0000313" key="2">
    <source>
        <dbReference type="EMBL" id="MBN3554214.1"/>
    </source>
</evidence>
<accession>A0ABS2ZMY2</accession>
<sequence length="633" mass="75076">MEKIKLSICMMVKNEEENLKRCLESIQKTIELTNVELIILDTGSDDNTISIAKSYTESVYFEKWNNSFSDMRNKSISYAKGEWLFILDADEEICEEEAIINMITTNDIDNYNSVQVTLRNITTNNPNNYSQIPTMRFFRNSKKFKYTGTVHNQPYIEYPIYTNQEIIINHYGYNSQDRELMERKFLRTKSLLVNELKNDPNNIYYRFQLAQTYNMHFDYKNAYIEIKYAYSLLDSTELKKTNSYIYQVYVNACLSLGKYTEAIEVSEEGYSIVEDFIDLYYVAATTKMKMGIEAKVKSEVNQYLSLFNNIKNCSISANPSIELFRVTPDHKNDLLYKFSKLLLDNKQEICINYIDMITDQIMKKSLLIKYFMTFNKVNLLIEQLNSVQNDENDDYLLEVEQEILKMSILERQNIYYLLSKSKTFYGLFNSFRTKDKNEKNQYLKEIENNIEKIIKTPFYWEIFDYITDTDMNKLFNLLKKAESLEIKEITRFLLNSSQKSNKLIVNYLEEKKLRENDLQGNRVYYCMTAAILLEVNKLVDVSKYNDLFNRYIDAGKNYVHLIFNPNLLGLTYKTLDDSELKLFMIFSRIRQFEFSNNTLPVIKLYKEAVQICPFYSKFIKNVIEEFERQILVS</sequence>
<dbReference type="Proteomes" id="UP001296923">
    <property type="component" value="Unassembled WGS sequence"/>
</dbReference>
<dbReference type="Gene3D" id="3.90.550.10">
    <property type="entry name" value="Spore Coat Polysaccharide Biosynthesis Protein SpsA, Chain A"/>
    <property type="match status" value="1"/>
</dbReference>
<dbReference type="InterPro" id="IPR011990">
    <property type="entry name" value="TPR-like_helical_dom_sf"/>
</dbReference>
<feature type="domain" description="Glycosyltransferase 2-like" evidence="1">
    <location>
        <begin position="7"/>
        <end position="146"/>
    </location>
</feature>
<dbReference type="PANTHER" id="PTHR43630:SF2">
    <property type="entry name" value="GLYCOSYLTRANSFERASE"/>
    <property type="match status" value="1"/>
</dbReference>
<protein>
    <submittedName>
        <fullName evidence="2">Glycosyltransferase</fullName>
    </submittedName>
</protein>